<protein>
    <recommendedName>
        <fullName evidence="6">Hydrophobin</fullName>
    </recommendedName>
</protein>
<keyword evidence="8" id="KW-1185">Reference proteome</keyword>
<dbReference type="EMBL" id="JASNQZ010000003">
    <property type="protein sequence ID" value="KAL0959319.1"/>
    <property type="molecule type" value="Genomic_DNA"/>
</dbReference>
<evidence type="ECO:0000256" key="6">
    <source>
        <dbReference type="RuleBase" id="RU365009"/>
    </source>
</evidence>
<proteinExistence type="inferred from homology"/>
<dbReference type="InterPro" id="IPR001338">
    <property type="entry name" value="Class_I_Hydrophobin"/>
</dbReference>
<keyword evidence="3 6" id="KW-0134">Cell wall</keyword>
<name>A0ABR3JUI9_9AGAR</name>
<comment type="caution">
    <text evidence="7">The sequence shown here is derived from an EMBL/GenBank/DDBJ whole genome shotgun (WGS) entry which is preliminary data.</text>
</comment>
<dbReference type="CDD" id="cd23507">
    <property type="entry name" value="hydrophobin_I"/>
    <property type="match status" value="1"/>
</dbReference>
<evidence type="ECO:0000256" key="3">
    <source>
        <dbReference type="ARBA" id="ARBA00022512"/>
    </source>
</evidence>
<evidence type="ECO:0000313" key="8">
    <source>
        <dbReference type="Proteomes" id="UP001556367"/>
    </source>
</evidence>
<keyword evidence="4 6" id="KW-0964">Secreted</keyword>
<evidence type="ECO:0000313" key="7">
    <source>
        <dbReference type="EMBL" id="KAL0959319.1"/>
    </source>
</evidence>
<keyword evidence="5 6" id="KW-1015">Disulfide bond</keyword>
<evidence type="ECO:0000256" key="1">
    <source>
        <dbReference type="ARBA" id="ARBA00004191"/>
    </source>
</evidence>
<reference evidence="8" key="1">
    <citation type="submission" date="2024-06" db="EMBL/GenBank/DDBJ databases">
        <title>Multi-omics analyses provide insights into the biosynthesis of the anticancer antibiotic pleurotin in Hohenbuehelia grisea.</title>
        <authorList>
            <person name="Weaver J.A."/>
            <person name="Alberti F."/>
        </authorList>
    </citation>
    <scope>NUCLEOTIDE SEQUENCE [LARGE SCALE GENOMIC DNA]</scope>
    <source>
        <strain evidence="8">T-177</strain>
    </source>
</reference>
<dbReference type="Pfam" id="PF01185">
    <property type="entry name" value="Hydrophobin"/>
    <property type="match status" value="1"/>
</dbReference>
<keyword evidence="6" id="KW-0732">Signal</keyword>
<dbReference type="Proteomes" id="UP001556367">
    <property type="component" value="Unassembled WGS sequence"/>
</dbReference>
<accession>A0ABR3JUI9</accession>
<evidence type="ECO:0000256" key="5">
    <source>
        <dbReference type="ARBA" id="ARBA00023157"/>
    </source>
</evidence>
<evidence type="ECO:0000256" key="4">
    <source>
        <dbReference type="ARBA" id="ARBA00022525"/>
    </source>
</evidence>
<sequence length="71" mass="7160">MCCNHVGKHTDPSIVKGLGQLGIVNLDLFGLIGDVGVDCIIDAGCKQQAVCCTKVVTGATIADVACSGISL</sequence>
<gene>
    <name evidence="7" type="ORF">HGRIS_014581</name>
</gene>
<organism evidence="7 8">
    <name type="scientific">Hohenbuehelia grisea</name>
    <dbReference type="NCBI Taxonomy" id="104357"/>
    <lineage>
        <taxon>Eukaryota</taxon>
        <taxon>Fungi</taxon>
        <taxon>Dikarya</taxon>
        <taxon>Basidiomycota</taxon>
        <taxon>Agaricomycotina</taxon>
        <taxon>Agaricomycetes</taxon>
        <taxon>Agaricomycetidae</taxon>
        <taxon>Agaricales</taxon>
        <taxon>Pleurotineae</taxon>
        <taxon>Pleurotaceae</taxon>
        <taxon>Hohenbuehelia</taxon>
    </lineage>
</organism>
<evidence type="ECO:0000256" key="2">
    <source>
        <dbReference type="ARBA" id="ARBA00010446"/>
    </source>
</evidence>
<comment type="subcellular location">
    <subcellularLocation>
        <location evidence="1 6">Secreted</location>
        <location evidence="1 6">Cell wall</location>
    </subcellularLocation>
</comment>
<comment type="similarity">
    <text evidence="2 6">Belongs to the fungal hydrophobin family.</text>
</comment>